<sequence>MMSCTSRPIRVYRSYGPHVGTALYDWSRTEVLDAAVGEYCSIQNRWPGLCPWRQKERGQGAVYTKIERAERAVANRVAFPPSEHSCERGGVAGQRTTYSYYYTREISWISNS</sequence>
<organism evidence="1 2">
    <name type="scientific">Megalops atlanticus</name>
    <name type="common">Tarpon</name>
    <name type="synonym">Clupea gigantea</name>
    <dbReference type="NCBI Taxonomy" id="7932"/>
    <lineage>
        <taxon>Eukaryota</taxon>
        <taxon>Metazoa</taxon>
        <taxon>Chordata</taxon>
        <taxon>Craniata</taxon>
        <taxon>Vertebrata</taxon>
        <taxon>Euteleostomi</taxon>
        <taxon>Actinopterygii</taxon>
        <taxon>Neopterygii</taxon>
        <taxon>Teleostei</taxon>
        <taxon>Elopiformes</taxon>
        <taxon>Megalopidae</taxon>
        <taxon>Megalops</taxon>
    </lineage>
</organism>
<name>A0A9D3PWH2_MEGAT</name>
<dbReference type="AlphaFoldDB" id="A0A9D3PWH2"/>
<dbReference type="EMBL" id="JAFDVH010000011">
    <property type="protein sequence ID" value="KAG7468267.1"/>
    <property type="molecule type" value="Genomic_DNA"/>
</dbReference>
<proteinExistence type="predicted"/>
<keyword evidence="2" id="KW-1185">Reference proteome</keyword>
<evidence type="ECO:0000313" key="2">
    <source>
        <dbReference type="Proteomes" id="UP001046870"/>
    </source>
</evidence>
<reference evidence="1" key="1">
    <citation type="submission" date="2021-01" db="EMBL/GenBank/DDBJ databases">
        <authorList>
            <person name="Zahm M."/>
            <person name="Roques C."/>
            <person name="Cabau C."/>
            <person name="Klopp C."/>
            <person name="Donnadieu C."/>
            <person name="Jouanno E."/>
            <person name="Lampietro C."/>
            <person name="Louis A."/>
            <person name="Herpin A."/>
            <person name="Echchiki A."/>
            <person name="Berthelot C."/>
            <person name="Parey E."/>
            <person name="Roest-Crollius H."/>
            <person name="Braasch I."/>
            <person name="Postlethwait J."/>
            <person name="Bobe J."/>
            <person name="Montfort J."/>
            <person name="Bouchez O."/>
            <person name="Begum T."/>
            <person name="Mejri S."/>
            <person name="Adams A."/>
            <person name="Chen W.-J."/>
            <person name="Guiguen Y."/>
        </authorList>
    </citation>
    <scope>NUCLEOTIDE SEQUENCE</scope>
    <source>
        <strain evidence="1">YG-15Mar2019-1</strain>
        <tissue evidence="1">Brain</tissue>
    </source>
</reference>
<evidence type="ECO:0000313" key="1">
    <source>
        <dbReference type="EMBL" id="KAG7468267.1"/>
    </source>
</evidence>
<dbReference type="Proteomes" id="UP001046870">
    <property type="component" value="Chromosome 11"/>
</dbReference>
<comment type="caution">
    <text evidence="1">The sequence shown here is derived from an EMBL/GenBank/DDBJ whole genome shotgun (WGS) entry which is preliminary data.</text>
</comment>
<gene>
    <name evidence="1" type="ORF">MATL_G00141210</name>
</gene>
<protein>
    <submittedName>
        <fullName evidence="1">Uncharacterized protein</fullName>
    </submittedName>
</protein>
<accession>A0A9D3PWH2</accession>